<dbReference type="AlphaFoldDB" id="A0A9D2QFW5"/>
<sequence>MNTRAQRPSWRRTLTATLLTPALALGVIVSAGTAVAGEAQSQADNATGAANAASTASTASIPTVADPGAFFAVPPSAELTDIAPGTPLKQRSVTAKVAGLDTPAAMTQIQYRTTTVNGNPTAAVTSVLHPPQGVPRTGDTVMYASFYDSMNPSDGPSRMLARGTQTELLDFAEAAFVTPLLAEGHSVIMPDIQGERGIFAAGKEYAYIVLDGIRASRATPKARIAADSKTALTGYSGGSIGAAWSAVMAEDYAPDVASDIVGVAQGGVMPRTEHNLYYAGEGSKWSGVVGMALAGLANAYDDDLTPYLTDYGQQVVSEMQGVHISDAQDRYAHLRWEELFRAEYPTPDDVPPVRRVLDDTNLGLVDSPSYPQYIAQAGGGAEQQGTPVHPTLGDGDGVMLLGDSRALARQYCEAGTRVTYEEYGPIGHTYAGALWAAKMLPWVNARFDGGPSPSSCGSVPAGNSLTAPVR</sequence>
<evidence type="ECO:0000256" key="1">
    <source>
        <dbReference type="SAM" id="MobiDB-lite"/>
    </source>
</evidence>
<dbReference type="EMBL" id="DWVP01000023">
    <property type="protein sequence ID" value="HJC85810.1"/>
    <property type="molecule type" value="Genomic_DNA"/>
</dbReference>
<dbReference type="GO" id="GO:0004806">
    <property type="term" value="F:triacylglycerol lipase activity"/>
    <property type="evidence" value="ECO:0007669"/>
    <property type="project" value="InterPro"/>
</dbReference>
<dbReference type="PANTHER" id="PTHR34853:SF1">
    <property type="entry name" value="LIPASE 5"/>
    <property type="match status" value="1"/>
</dbReference>
<dbReference type="GO" id="GO:0016042">
    <property type="term" value="P:lipid catabolic process"/>
    <property type="evidence" value="ECO:0007669"/>
    <property type="project" value="InterPro"/>
</dbReference>
<proteinExistence type="predicted"/>
<feature type="compositionally biased region" description="Low complexity" evidence="1">
    <location>
        <begin position="451"/>
        <end position="462"/>
    </location>
</feature>
<name>A0A9D2QFW5_9CORY</name>
<organism evidence="3 4">
    <name type="scientific">Candidatus Corynebacterium faecigallinarum</name>
    <dbReference type="NCBI Taxonomy" id="2838528"/>
    <lineage>
        <taxon>Bacteria</taxon>
        <taxon>Bacillati</taxon>
        <taxon>Actinomycetota</taxon>
        <taxon>Actinomycetes</taxon>
        <taxon>Mycobacteriales</taxon>
        <taxon>Corynebacteriaceae</taxon>
        <taxon>Corynebacterium</taxon>
    </lineage>
</organism>
<dbReference type="Proteomes" id="UP000823858">
    <property type="component" value="Unassembled WGS sequence"/>
</dbReference>
<gene>
    <name evidence="3" type="ORF">H9751_09760</name>
</gene>
<dbReference type="PANTHER" id="PTHR34853">
    <property type="match status" value="1"/>
</dbReference>
<dbReference type="Pfam" id="PF03583">
    <property type="entry name" value="LIP"/>
    <property type="match status" value="1"/>
</dbReference>
<dbReference type="Gene3D" id="3.40.50.1820">
    <property type="entry name" value="alpha/beta hydrolase"/>
    <property type="match status" value="1"/>
</dbReference>
<comment type="caution">
    <text evidence="3">The sequence shown here is derived from an EMBL/GenBank/DDBJ whole genome shotgun (WGS) entry which is preliminary data.</text>
</comment>
<dbReference type="InterPro" id="IPR005152">
    <property type="entry name" value="Lipase_secreted"/>
</dbReference>
<accession>A0A9D2QFW5</accession>
<reference evidence="3" key="2">
    <citation type="submission" date="2021-04" db="EMBL/GenBank/DDBJ databases">
        <authorList>
            <person name="Gilroy R."/>
        </authorList>
    </citation>
    <scope>NUCLEOTIDE SEQUENCE</scope>
    <source>
        <strain evidence="3">ChiHjej13B12-4958</strain>
    </source>
</reference>
<feature type="region of interest" description="Disordered" evidence="1">
    <location>
        <begin position="451"/>
        <end position="470"/>
    </location>
</feature>
<evidence type="ECO:0000313" key="4">
    <source>
        <dbReference type="Proteomes" id="UP000823858"/>
    </source>
</evidence>
<dbReference type="PIRSF" id="PIRSF029171">
    <property type="entry name" value="Esterase_LipA"/>
    <property type="match status" value="1"/>
</dbReference>
<protein>
    <submittedName>
        <fullName evidence="3">Lipase family protein</fullName>
    </submittedName>
</protein>
<dbReference type="SUPFAM" id="SSF53474">
    <property type="entry name" value="alpha/beta-Hydrolases"/>
    <property type="match status" value="1"/>
</dbReference>
<evidence type="ECO:0000313" key="3">
    <source>
        <dbReference type="EMBL" id="HJC85810.1"/>
    </source>
</evidence>
<feature type="chain" id="PRO_5038994467" evidence="2">
    <location>
        <begin position="37"/>
        <end position="470"/>
    </location>
</feature>
<feature type="signal peptide" evidence="2">
    <location>
        <begin position="1"/>
        <end position="36"/>
    </location>
</feature>
<dbReference type="Gene3D" id="1.10.260.130">
    <property type="match status" value="1"/>
</dbReference>
<keyword evidence="2" id="KW-0732">Signal</keyword>
<reference evidence="3" key="1">
    <citation type="journal article" date="2021" name="PeerJ">
        <title>Extensive microbial diversity within the chicken gut microbiome revealed by metagenomics and culture.</title>
        <authorList>
            <person name="Gilroy R."/>
            <person name="Ravi A."/>
            <person name="Getino M."/>
            <person name="Pursley I."/>
            <person name="Horton D.L."/>
            <person name="Alikhan N.F."/>
            <person name="Baker D."/>
            <person name="Gharbi K."/>
            <person name="Hall N."/>
            <person name="Watson M."/>
            <person name="Adriaenssens E.M."/>
            <person name="Foster-Nyarko E."/>
            <person name="Jarju S."/>
            <person name="Secka A."/>
            <person name="Antonio M."/>
            <person name="Oren A."/>
            <person name="Chaudhuri R.R."/>
            <person name="La Ragione R."/>
            <person name="Hildebrand F."/>
            <person name="Pallen M.J."/>
        </authorList>
    </citation>
    <scope>NUCLEOTIDE SEQUENCE</scope>
    <source>
        <strain evidence="3">ChiHjej13B12-4958</strain>
    </source>
</reference>
<dbReference type="InterPro" id="IPR029058">
    <property type="entry name" value="AB_hydrolase_fold"/>
</dbReference>
<evidence type="ECO:0000256" key="2">
    <source>
        <dbReference type="SAM" id="SignalP"/>
    </source>
</evidence>